<comment type="caution">
    <text evidence="2">The sequence shown here is derived from an EMBL/GenBank/DDBJ whole genome shotgun (WGS) entry which is preliminary data.</text>
</comment>
<dbReference type="Proteomes" id="UP001519460">
    <property type="component" value="Unassembled WGS sequence"/>
</dbReference>
<reference evidence="2 3" key="1">
    <citation type="journal article" date="2023" name="Sci. Data">
        <title>Genome assembly of the Korean intertidal mud-creeper Batillaria attramentaria.</title>
        <authorList>
            <person name="Patra A.K."/>
            <person name="Ho P.T."/>
            <person name="Jun S."/>
            <person name="Lee S.J."/>
            <person name="Kim Y."/>
            <person name="Won Y.J."/>
        </authorList>
    </citation>
    <scope>NUCLEOTIDE SEQUENCE [LARGE SCALE GENOMIC DNA]</scope>
    <source>
        <strain evidence="2">Wonlab-2016</strain>
    </source>
</reference>
<protein>
    <submittedName>
        <fullName evidence="2">Uncharacterized protein</fullName>
    </submittedName>
</protein>
<gene>
    <name evidence="2" type="ORF">BaRGS_00024393</name>
</gene>
<evidence type="ECO:0000313" key="2">
    <source>
        <dbReference type="EMBL" id="KAK7484388.1"/>
    </source>
</evidence>
<name>A0ABD0KBB6_9CAEN</name>
<proteinExistence type="predicted"/>
<feature type="compositionally biased region" description="Basic and acidic residues" evidence="1">
    <location>
        <begin position="40"/>
        <end position="53"/>
    </location>
</feature>
<dbReference type="EMBL" id="JACVVK020000211">
    <property type="protein sequence ID" value="KAK7484388.1"/>
    <property type="molecule type" value="Genomic_DNA"/>
</dbReference>
<evidence type="ECO:0000256" key="1">
    <source>
        <dbReference type="SAM" id="MobiDB-lite"/>
    </source>
</evidence>
<organism evidence="2 3">
    <name type="scientific">Batillaria attramentaria</name>
    <dbReference type="NCBI Taxonomy" id="370345"/>
    <lineage>
        <taxon>Eukaryota</taxon>
        <taxon>Metazoa</taxon>
        <taxon>Spiralia</taxon>
        <taxon>Lophotrochozoa</taxon>
        <taxon>Mollusca</taxon>
        <taxon>Gastropoda</taxon>
        <taxon>Caenogastropoda</taxon>
        <taxon>Sorbeoconcha</taxon>
        <taxon>Cerithioidea</taxon>
        <taxon>Batillariidae</taxon>
        <taxon>Batillaria</taxon>
    </lineage>
</organism>
<accession>A0ABD0KBB6</accession>
<evidence type="ECO:0000313" key="3">
    <source>
        <dbReference type="Proteomes" id="UP001519460"/>
    </source>
</evidence>
<dbReference type="AlphaFoldDB" id="A0ABD0KBB6"/>
<keyword evidence="3" id="KW-1185">Reference proteome</keyword>
<sequence length="126" mass="13863">MGGQFSDRPSETTLCPDVTAQAGHPRTGTRWTVVNDGDAGDDKPGAPKQQPRDPLEMIRFDKDDCPRKTNYARDGMATSPTDGQVHCPKGQKIGIHINPDKTVSNRPVLVLHIHVLQEWTLIVVGR</sequence>
<feature type="region of interest" description="Disordered" evidence="1">
    <location>
        <begin position="1"/>
        <end position="53"/>
    </location>
</feature>